<gene>
    <name evidence="2" type="ORF">NP511_17940</name>
</gene>
<keyword evidence="3" id="KW-1185">Reference proteome</keyword>
<organism evidence="2 3">
    <name type="scientific">Natrinema thermotolerans</name>
    <dbReference type="NCBI Taxonomy" id="121872"/>
    <lineage>
        <taxon>Archaea</taxon>
        <taxon>Methanobacteriati</taxon>
        <taxon>Methanobacteriota</taxon>
        <taxon>Stenosarchaea group</taxon>
        <taxon>Halobacteria</taxon>
        <taxon>Halobacteriales</taxon>
        <taxon>Natrialbaceae</taxon>
        <taxon>Natrinema</taxon>
    </lineage>
</organism>
<dbReference type="Proteomes" id="UP001224926">
    <property type="component" value="Chromosome"/>
</dbReference>
<feature type="compositionally biased region" description="Basic and acidic residues" evidence="1">
    <location>
        <begin position="16"/>
        <end position="26"/>
    </location>
</feature>
<dbReference type="GeneID" id="39864347"/>
<dbReference type="RefSeq" id="WP_049966542.1">
    <property type="nucleotide sequence ID" value="NZ_CP101873.1"/>
</dbReference>
<evidence type="ECO:0000256" key="1">
    <source>
        <dbReference type="SAM" id="MobiDB-lite"/>
    </source>
</evidence>
<evidence type="ECO:0000313" key="3">
    <source>
        <dbReference type="Proteomes" id="UP001224926"/>
    </source>
</evidence>
<feature type="compositionally biased region" description="Acidic residues" evidence="1">
    <location>
        <begin position="1"/>
        <end position="15"/>
    </location>
</feature>
<proteinExistence type="predicted"/>
<protein>
    <submittedName>
        <fullName evidence="2">Uncharacterized protein</fullName>
    </submittedName>
</protein>
<dbReference type="EMBL" id="CP101873">
    <property type="protein sequence ID" value="WMT07257.1"/>
    <property type="molecule type" value="Genomic_DNA"/>
</dbReference>
<reference evidence="2 3" key="1">
    <citation type="submission" date="2022-07" db="EMBL/GenBank/DDBJ databases">
        <title>Two temperate virus in Haloterrigena jeotgali A29.</title>
        <authorList>
            <person name="Deng X."/>
        </authorList>
    </citation>
    <scope>NUCLEOTIDE SEQUENCE [LARGE SCALE GENOMIC DNA]</scope>
    <source>
        <strain evidence="2 3">A29</strain>
    </source>
</reference>
<evidence type="ECO:0000313" key="2">
    <source>
        <dbReference type="EMBL" id="WMT07257.1"/>
    </source>
</evidence>
<sequence>MKPIEGLDESTCEELQEAHSKLEENKQAIIEDNTEEVREKLEGVDDVSYDDLADALAQTDIDQEKLEQLNRVQEKVRYTTSLGCGLDYREHTETEFTPPDDDISGWVVNDAYTAVDEAGTGVRATTPDYIYSGDMVYDDIAGEENQKRVFQDEVNRTLDQIEDLAETEDISLPTRATTGTAVAMQIECKMMDDEAEQECLEQYSDFDVKSSGLSGVGDPLPSGYS</sequence>
<feature type="region of interest" description="Disordered" evidence="1">
    <location>
        <begin position="1"/>
        <end position="33"/>
    </location>
</feature>
<name>A0AAF0PA07_9EURY</name>
<accession>A0AAF0PA07</accession>
<dbReference type="AlphaFoldDB" id="A0AAF0PA07"/>
<dbReference type="GeneID" id="84215863"/>